<keyword evidence="3" id="KW-1185">Reference proteome</keyword>
<gene>
    <name evidence="2" type="ORF">MAR_031836</name>
</gene>
<protein>
    <submittedName>
        <fullName evidence="2">OSBL1-like protein</fullName>
    </submittedName>
</protein>
<dbReference type="Proteomes" id="UP001164746">
    <property type="component" value="Chromosome 10"/>
</dbReference>
<dbReference type="Pfam" id="PF01237">
    <property type="entry name" value="Oxysterol_BP"/>
    <property type="match status" value="1"/>
</dbReference>
<evidence type="ECO:0000256" key="1">
    <source>
        <dbReference type="SAM" id="MobiDB-lite"/>
    </source>
</evidence>
<accession>A0ABY7F4Z3</accession>
<reference evidence="2" key="1">
    <citation type="submission" date="2022-11" db="EMBL/GenBank/DDBJ databases">
        <title>Centuries of genome instability and evolution in soft-shell clam transmissible cancer (bioRxiv).</title>
        <authorList>
            <person name="Hart S.F.M."/>
            <person name="Yonemitsu M.A."/>
            <person name="Giersch R.M."/>
            <person name="Beal B.F."/>
            <person name="Arriagada G."/>
            <person name="Davis B.W."/>
            <person name="Ostrander E.A."/>
            <person name="Goff S.P."/>
            <person name="Metzger M.J."/>
        </authorList>
    </citation>
    <scope>NUCLEOTIDE SEQUENCE</scope>
    <source>
        <strain evidence="2">MELC-2E11</strain>
        <tissue evidence="2">Siphon/mantle</tissue>
    </source>
</reference>
<name>A0ABY7F4Z3_MYAAR</name>
<evidence type="ECO:0000313" key="2">
    <source>
        <dbReference type="EMBL" id="WAR17242.1"/>
    </source>
</evidence>
<organism evidence="2 3">
    <name type="scientific">Mya arenaria</name>
    <name type="common">Soft-shell clam</name>
    <dbReference type="NCBI Taxonomy" id="6604"/>
    <lineage>
        <taxon>Eukaryota</taxon>
        <taxon>Metazoa</taxon>
        <taxon>Spiralia</taxon>
        <taxon>Lophotrochozoa</taxon>
        <taxon>Mollusca</taxon>
        <taxon>Bivalvia</taxon>
        <taxon>Autobranchia</taxon>
        <taxon>Heteroconchia</taxon>
        <taxon>Euheterodonta</taxon>
        <taxon>Imparidentia</taxon>
        <taxon>Neoheterodontei</taxon>
        <taxon>Myida</taxon>
        <taxon>Myoidea</taxon>
        <taxon>Myidae</taxon>
        <taxon>Mya</taxon>
    </lineage>
</organism>
<evidence type="ECO:0000313" key="3">
    <source>
        <dbReference type="Proteomes" id="UP001164746"/>
    </source>
</evidence>
<proteinExistence type="predicted"/>
<feature type="region of interest" description="Disordered" evidence="1">
    <location>
        <begin position="86"/>
        <end position="107"/>
    </location>
</feature>
<dbReference type="EMBL" id="CP111021">
    <property type="protein sequence ID" value="WAR17242.1"/>
    <property type="molecule type" value="Genomic_DNA"/>
</dbReference>
<feature type="region of interest" description="Disordered" evidence="1">
    <location>
        <begin position="161"/>
        <end position="187"/>
    </location>
</feature>
<feature type="compositionally biased region" description="Polar residues" evidence="1">
    <location>
        <begin position="87"/>
        <end position="99"/>
    </location>
</feature>
<dbReference type="InterPro" id="IPR000648">
    <property type="entry name" value="Oxysterol-bd"/>
</dbReference>
<sequence>MCPNDRICENKPNQTWVSGWYPNRFATIRQSVPSILKQRTTSFKDPFSQNSSSGENHKRKMKALYGSWIYDLFGVDNDAFEDYMKNKPSSPKHTSSENGDSSEVEDNIPTHHLSAFNLNIPGQVALWSYTPRPSNTDQYFSFTYFSMALNELVDGMQDTLPPTDSRLRPDRWPVKKNTGLRKNRDGFSLGKTRSLRKKTGFTTENTGTENGLNVQTSFDNNVPNSPTVFIQPMTTNSTNHHFPMFYLLQLKQNCSLMIVLTLIFLSKDSSNQILESKMIVCQAGVIGLSFVPNLVNFTQITK</sequence>